<proteinExistence type="predicted"/>
<gene>
    <name evidence="2" type="ORF">LQ327_22875</name>
</gene>
<protein>
    <submittedName>
        <fullName evidence="2">Uncharacterized protein</fullName>
    </submittedName>
</protein>
<evidence type="ECO:0000313" key="3">
    <source>
        <dbReference type="Proteomes" id="UP001199469"/>
    </source>
</evidence>
<keyword evidence="3" id="KW-1185">Reference proteome</keyword>
<feature type="coiled-coil region" evidence="1">
    <location>
        <begin position="316"/>
        <end position="364"/>
    </location>
</feature>
<sequence length="534" mass="58816">MATLYRSIWASDDPDAVDAADRAVVAWAEGIALRHHRPLPSGSARTRASDQYRYVLRRDAHDDPGDTKIEKAVRLVFVESHRDGSRWTTTVRAWSGGSCTGEGAKAWTWIDVDADSRDLTEPLFAKPPGFIADLLTTTAAALGGVSLLPRTVRYHGEDGAEDLAGLLTLADRDVPVVVFGGLEPDAEERAAQVFDAAVQRTTRDVAGLATVAVVDTDGLDTLDGALGDGFGVHPGAMRVYLPALDPAGDATTRHLEIRAERFKDRPALAGRIAVNQLAPTSGMRRAPDSWDRAAERLDDQTPGGMVEKVARESARVTDLETELVGERRTAEEVIEEFGDLQHEVTDLRDQLAAAAAELARLRGERSEEGLEGIDLAPSHARDCSDAAALARKHLSTYLDFPTEAGVDLELLDRQAAGPAWGEQSWRALRALAFYSRARSRDGYDGDFFQWCWNSRHPMAWPANPRKLAMRESKTVMERWPESRTFPVDGEDAMVQSHIKISSAGMAPRIYFTWVERTRTVHVAYFGRHLRNTRT</sequence>
<keyword evidence="1" id="KW-0175">Coiled coil</keyword>
<evidence type="ECO:0000256" key="1">
    <source>
        <dbReference type="SAM" id="Coils"/>
    </source>
</evidence>
<dbReference type="Proteomes" id="UP001199469">
    <property type="component" value="Unassembled WGS sequence"/>
</dbReference>
<reference evidence="2 3" key="1">
    <citation type="submission" date="2021-11" db="EMBL/GenBank/DDBJ databases">
        <title>Draft genome sequence of Actinomycetospora sp. SF1 isolated from the rhizosphere soil.</title>
        <authorList>
            <person name="Duangmal K."/>
            <person name="Chantavorakit T."/>
        </authorList>
    </citation>
    <scope>NUCLEOTIDE SEQUENCE [LARGE SCALE GENOMIC DNA]</scope>
    <source>
        <strain evidence="2 3">TBRC 5722</strain>
    </source>
</reference>
<evidence type="ECO:0000313" key="2">
    <source>
        <dbReference type="EMBL" id="MCD2196222.1"/>
    </source>
</evidence>
<name>A0ABS8PE71_9PSEU</name>
<comment type="caution">
    <text evidence="2">The sequence shown here is derived from an EMBL/GenBank/DDBJ whole genome shotgun (WGS) entry which is preliminary data.</text>
</comment>
<dbReference type="EMBL" id="JAJNDB010000005">
    <property type="protein sequence ID" value="MCD2196222.1"/>
    <property type="molecule type" value="Genomic_DNA"/>
</dbReference>
<accession>A0ABS8PE71</accession>
<dbReference type="RefSeq" id="WP_230738075.1">
    <property type="nucleotide sequence ID" value="NZ_JAJNDB010000005.1"/>
</dbReference>
<organism evidence="2 3">
    <name type="scientific">Actinomycetospora endophytica</name>
    <dbReference type="NCBI Taxonomy" id="2291215"/>
    <lineage>
        <taxon>Bacteria</taxon>
        <taxon>Bacillati</taxon>
        <taxon>Actinomycetota</taxon>
        <taxon>Actinomycetes</taxon>
        <taxon>Pseudonocardiales</taxon>
        <taxon>Pseudonocardiaceae</taxon>
        <taxon>Actinomycetospora</taxon>
    </lineage>
</organism>